<dbReference type="EMBL" id="BBSC01000001">
    <property type="protein sequence ID" value="GAM73547.1"/>
    <property type="molecule type" value="Genomic_DNA"/>
</dbReference>
<sequence length="139" mass="16094">MNVETVADVYQKLSKETLESLTQIYHQDVVFEDSAHRLDGWDALSLYFDNLYRNVIDCRFDIQSSHQSQDCGFIVWVMYLRHPKLKGGSEVAVNGISHLKFSDGKIIHHRDYFDMGEMLYENLPLLGSVIRGIKKRLGQ</sequence>
<protein>
    <submittedName>
        <fullName evidence="3">Putative transcriptional regulator</fullName>
    </submittedName>
</protein>
<evidence type="ECO:0000313" key="2">
    <source>
        <dbReference type="EMBL" id="GAM61626.1"/>
    </source>
</evidence>
<evidence type="ECO:0000259" key="1">
    <source>
        <dbReference type="Pfam" id="PF12680"/>
    </source>
</evidence>
<feature type="domain" description="SnoaL-like" evidence="1">
    <location>
        <begin position="7"/>
        <end position="109"/>
    </location>
</feature>
<name>A0A0B8Q9E7_9VIBR</name>
<reference evidence="3 4" key="2">
    <citation type="submission" date="2015-01" db="EMBL/GenBank/DDBJ databases">
        <title>Vibrio sp. C94 JCM 19241 whole genome shotgun sequence.</title>
        <authorList>
            <person name="Sawabe T."/>
            <person name="Meirelles P."/>
            <person name="Feng G."/>
            <person name="Sayaka M."/>
            <person name="Hattori M."/>
            <person name="Ohkuma M."/>
        </authorList>
    </citation>
    <scope>NUCLEOTIDE SEQUENCE [LARGE SCALE GENOMIC DNA]</scope>
    <source>
        <strain evidence="4">JCM 19241</strain>
        <strain evidence="3">JCM19241</strain>
    </source>
</reference>
<dbReference type="SUPFAM" id="SSF54427">
    <property type="entry name" value="NTF2-like"/>
    <property type="match status" value="1"/>
</dbReference>
<accession>A0A0B8P5U6</accession>
<dbReference type="AlphaFoldDB" id="A0A0B8Q9E7"/>
<dbReference type="EMBL" id="BBSA01000003">
    <property type="protein sequence ID" value="GAM61626.1"/>
    <property type="molecule type" value="Genomic_DNA"/>
</dbReference>
<reference evidence="4 5" key="3">
    <citation type="submission" date="2015-01" db="EMBL/GenBank/DDBJ databases">
        <authorList>
            <consortium name="NBRP consortium"/>
            <person name="Sawabe T."/>
            <person name="Meirelles P."/>
            <person name="Feng G."/>
            <person name="Sayaka M."/>
            <person name="Hattori M."/>
            <person name="Ohkuma M."/>
        </authorList>
    </citation>
    <scope>NUCLEOTIDE SEQUENCE [LARGE SCALE GENOMIC DNA]</scope>
    <source>
        <strain evidence="4">JCM 19241</strain>
        <strain evidence="2 5">JCM19232</strain>
        <strain evidence="3">JCM19241</strain>
    </source>
</reference>
<proteinExistence type="predicted"/>
<accession>A0A0B8Q9E7</accession>
<evidence type="ECO:0000313" key="3">
    <source>
        <dbReference type="EMBL" id="GAM73547.1"/>
    </source>
</evidence>
<dbReference type="Gene3D" id="3.10.450.50">
    <property type="match status" value="1"/>
</dbReference>
<dbReference type="Proteomes" id="UP000031670">
    <property type="component" value="Unassembled WGS sequence"/>
</dbReference>
<dbReference type="STRING" id="1481914.JCM19241_3002"/>
<gene>
    <name evidence="2" type="ORF">JCM19232_5927</name>
    <name evidence="3" type="ORF">JCM19241_3002</name>
</gene>
<dbReference type="Proteomes" id="UP000031666">
    <property type="component" value="Unassembled WGS sequence"/>
</dbReference>
<evidence type="ECO:0000313" key="4">
    <source>
        <dbReference type="Proteomes" id="UP000031666"/>
    </source>
</evidence>
<reference evidence="2 5" key="1">
    <citation type="submission" date="2015-01" db="EMBL/GenBank/DDBJ databases">
        <title>Vibrio sp. C5 JCM 19232 whole genome shotgun sequence.</title>
        <authorList>
            <person name="Sawabe T."/>
            <person name="Meirelles P."/>
            <person name="Feng G."/>
            <person name="Sayaka M."/>
            <person name="Hattori M."/>
            <person name="Ohkuma M."/>
        </authorList>
    </citation>
    <scope>NUCLEOTIDE SEQUENCE [LARGE SCALE GENOMIC DNA]</scope>
    <source>
        <strain evidence="2 5">JCM19232</strain>
    </source>
</reference>
<dbReference type="InterPro" id="IPR037401">
    <property type="entry name" value="SnoaL-like"/>
</dbReference>
<organism evidence="3 4">
    <name type="scientific">Vibrio ishigakensis</name>
    <dbReference type="NCBI Taxonomy" id="1481914"/>
    <lineage>
        <taxon>Bacteria</taxon>
        <taxon>Pseudomonadati</taxon>
        <taxon>Pseudomonadota</taxon>
        <taxon>Gammaproteobacteria</taxon>
        <taxon>Vibrionales</taxon>
        <taxon>Vibrionaceae</taxon>
        <taxon>Vibrio</taxon>
    </lineage>
</organism>
<dbReference type="InterPro" id="IPR032710">
    <property type="entry name" value="NTF2-like_dom_sf"/>
</dbReference>
<evidence type="ECO:0000313" key="5">
    <source>
        <dbReference type="Proteomes" id="UP000031670"/>
    </source>
</evidence>
<dbReference type="Pfam" id="PF12680">
    <property type="entry name" value="SnoaL_2"/>
    <property type="match status" value="1"/>
</dbReference>
<comment type="caution">
    <text evidence="3">The sequence shown here is derived from an EMBL/GenBank/DDBJ whole genome shotgun (WGS) entry which is preliminary data.</text>
</comment>